<dbReference type="AlphaFoldDB" id="A0A834WFZ3"/>
<proteinExistence type="predicted"/>
<gene>
    <name evidence="2" type="ORF">G2W53_023381</name>
</gene>
<keyword evidence="3" id="KW-1185">Reference proteome</keyword>
<evidence type="ECO:0000313" key="3">
    <source>
        <dbReference type="Proteomes" id="UP000634136"/>
    </source>
</evidence>
<accession>A0A834WFZ3</accession>
<evidence type="ECO:0000313" key="2">
    <source>
        <dbReference type="EMBL" id="KAF7817926.1"/>
    </source>
</evidence>
<dbReference type="Proteomes" id="UP000634136">
    <property type="component" value="Unassembled WGS sequence"/>
</dbReference>
<feature type="compositionally biased region" description="Polar residues" evidence="1">
    <location>
        <begin position="35"/>
        <end position="48"/>
    </location>
</feature>
<dbReference type="EMBL" id="JAAIUW010000008">
    <property type="protein sequence ID" value="KAF7817926.1"/>
    <property type="molecule type" value="Genomic_DNA"/>
</dbReference>
<evidence type="ECO:0000256" key="1">
    <source>
        <dbReference type="SAM" id="MobiDB-lite"/>
    </source>
</evidence>
<name>A0A834WFZ3_9FABA</name>
<reference evidence="2" key="1">
    <citation type="submission" date="2020-09" db="EMBL/GenBank/DDBJ databases">
        <title>Genome-Enabled Discovery of Anthraquinone Biosynthesis in Senna tora.</title>
        <authorList>
            <person name="Kang S.-H."/>
            <person name="Pandey R.P."/>
            <person name="Lee C.-M."/>
            <person name="Sim J.-S."/>
            <person name="Jeong J.-T."/>
            <person name="Choi B.-S."/>
            <person name="Jung M."/>
            <person name="Ginzburg D."/>
            <person name="Zhao K."/>
            <person name="Won S.Y."/>
            <person name="Oh T.-J."/>
            <person name="Yu Y."/>
            <person name="Kim N.-H."/>
            <person name="Lee O.R."/>
            <person name="Lee T.-H."/>
            <person name="Bashyal P."/>
            <person name="Kim T.-S."/>
            <person name="Lee W.-H."/>
            <person name="Kawkins C."/>
            <person name="Kim C.-K."/>
            <person name="Kim J.S."/>
            <person name="Ahn B.O."/>
            <person name="Rhee S.Y."/>
            <person name="Sohng J.K."/>
        </authorList>
    </citation>
    <scope>NUCLEOTIDE SEQUENCE</scope>
    <source>
        <tissue evidence="2">Leaf</tissue>
    </source>
</reference>
<feature type="region of interest" description="Disordered" evidence="1">
    <location>
        <begin position="26"/>
        <end position="48"/>
    </location>
</feature>
<sequence>MGRACLLTLSSHPALKVQGPCHKFTTQHGRHMPMANSTQIRPPKTLNG</sequence>
<organism evidence="2 3">
    <name type="scientific">Senna tora</name>
    <dbReference type="NCBI Taxonomy" id="362788"/>
    <lineage>
        <taxon>Eukaryota</taxon>
        <taxon>Viridiplantae</taxon>
        <taxon>Streptophyta</taxon>
        <taxon>Embryophyta</taxon>
        <taxon>Tracheophyta</taxon>
        <taxon>Spermatophyta</taxon>
        <taxon>Magnoliopsida</taxon>
        <taxon>eudicotyledons</taxon>
        <taxon>Gunneridae</taxon>
        <taxon>Pentapetalae</taxon>
        <taxon>rosids</taxon>
        <taxon>fabids</taxon>
        <taxon>Fabales</taxon>
        <taxon>Fabaceae</taxon>
        <taxon>Caesalpinioideae</taxon>
        <taxon>Cassia clade</taxon>
        <taxon>Senna</taxon>
    </lineage>
</organism>
<comment type="caution">
    <text evidence="2">The sequence shown here is derived from an EMBL/GenBank/DDBJ whole genome shotgun (WGS) entry which is preliminary data.</text>
</comment>
<protein>
    <submittedName>
        <fullName evidence="2">Uncharacterized protein</fullName>
    </submittedName>
</protein>